<protein>
    <recommendedName>
        <fullName evidence="1">F-box domain-containing protein</fullName>
    </recommendedName>
</protein>
<sequence length="412" mass="46530">MKVSCHSLFICSYCKRSRTNEAEAGAMPGKIPKLPSEIISDILSRLPVKSLVRFKCVSKTWRSLISHPGFAKEHLKRAKEDTNANHYKIFLSADPHLSIDPEAFFDADDNLLTAQLNFPASYSDQNSYIEILGSCNGLVCGLLHRNPLIYIWNPSTRESRELATPSSRELAIPGSSEDSAFYGFGYDVKLDDYKILKGYISTSTNSSDGSNSETKVEVLTLKGNIWRTIQDLRCGVLLRGCGTSANGVLHWLVLRQENVRSIKYVMVSFDLSEEKFLETVPLPGLTGDDNIWKLELKVLGDWLCLYCYRGGLFCEAWIMKGYSSEVSWTRILRFNIGEPIPGGKFWHRLLWVKKNGNVVYELNGRDVVFYNQNEGTARAFMIYHEMGWFDATVYIESLVSPNNINDGLLPSI</sequence>
<dbReference type="Proteomes" id="UP000326939">
    <property type="component" value="Chromosome 17"/>
</dbReference>
<dbReference type="InterPro" id="IPR001810">
    <property type="entry name" value="F-box_dom"/>
</dbReference>
<dbReference type="PROSITE" id="PS50181">
    <property type="entry name" value="FBOX"/>
    <property type="match status" value="1"/>
</dbReference>
<comment type="caution">
    <text evidence="2">The sequence shown here is derived from an EMBL/GenBank/DDBJ whole genome shotgun (WGS) entry which is preliminary data.</text>
</comment>
<dbReference type="EMBL" id="VDCV01000017">
    <property type="protein sequence ID" value="KAB5516189.1"/>
    <property type="molecule type" value="Genomic_DNA"/>
</dbReference>
<reference evidence="3" key="1">
    <citation type="journal article" date="2019" name="Gigascience">
        <title>De novo genome assembly of the endangered Acer yangbiense, a plant species with extremely small populations endemic to Yunnan Province, China.</title>
        <authorList>
            <person name="Yang J."/>
            <person name="Wariss H.M."/>
            <person name="Tao L."/>
            <person name="Zhang R."/>
            <person name="Yun Q."/>
            <person name="Hollingsworth P."/>
            <person name="Dao Z."/>
            <person name="Luo G."/>
            <person name="Guo H."/>
            <person name="Ma Y."/>
            <person name="Sun W."/>
        </authorList>
    </citation>
    <scope>NUCLEOTIDE SEQUENCE [LARGE SCALE GENOMIC DNA]</scope>
    <source>
        <strain evidence="3">cv. br00</strain>
    </source>
</reference>
<evidence type="ECO:0000313" key="2">
    <source>
        <dbReference type="EMBL" id="KAB5516189.1"/>
    </source>
</evidence>
<dbReference type="InterPro" id="IPR017451">
    <property type="entry name" value="F-box-assoc_interact_dom"/>
</dbReference>
<dbReference type="InterPro" id="IPR050796">
    <property type="entry name" value="SCF_F-box_component"/>
</dbReference>
<dbReference type="InterPro" id="IPR006527">
    <property type="entry name" value="F-box-assoc_dom_typ1"/>
</dbReference>
<evidence type="ECO:0000313" key="3">
    <source>
        <dbReference type="Proteomes" id="UP000326939"/>
    </source>
</evidence>
<dbReference type="PANTHER" id="PTHR31672">
    <property type="entry name" value="BNACNNG10540D PROTEIN"/>
    <property type="match status" value="1"/>
</dbReference>
<evidence type="ECO:0000259" key="1">
    <source>
        <dbReference type="PROSITE" id="PS50181"/>
    </source>
</evidence>
<dbReference type="SMART" id="SM00256">
    <property type="entry name" value="FBOX"/>
    <property type="match status" value="1"/>
</dbReference>
<keyword evidence="3" id="KW-1185">Reference proteome</keyword>
<organism evidence="2 3">
    <name type="scientific">Salix brachista</name>
    <dbReference type="NCBI Taxonomy" id="2182728"/>
    <lineage>
        <taxon>Eukaryota</taxon>
        <taxon>Viridiplantae</taxon>
        <taxon>Streptophyta</taxon>
        <taxon>Embryophyta</taxon>
        <taxon>Tracheophyta</taxon>
        <taxon>Spermatophyta</taxon>
        <taxon>Magnoliopsida</taxon>
        <taxon>eudicotyledons</taxon>
        <taxon>Gunneridae</taxon>
        <taxon>Pentapetalae</taxon>
        <taxon>rosids</taxon>
        <taxon>fabids</taxon>
        <taxon>Malpighiales</taxon>
        <taxon>Salicaceae</taxon>
        <taxon>Saliceae</taxon>
        <taxon>Salix</taxon>
    </lineage>
</organism>
<dbReference type="AlphaFoldDB" id="A0A5N5JAH9"/>
<gene>
    <name evidence="2" type="ORF">DKX38_026837</name>
</gene>
<name>A0A5N5JAH9_9ROSI</name>
<feature type="domain" description="F-box" evidence="1">
    <location>
        <begin position="28"/>
        <end position="78"/>
    </location>
</feature>
<dbReference type="Pfam" id="PF07734">
    <property type="entry name" value="FBA_1"/>
    <property type="match status" value="1"/>
</dbReference>
<accession>A0A5N5JAH9</accession>
<dbReference type="NCBIfam" id="TIGR01640">
    <property type="entry name" value="F_box_assoc_1"/>
    <property type="match status" value="1"/>
</dbReference>
<proteinExistence type="predicted"/>
<dbReference type="SUPFAM" id="SSF81383">
    <property type="entry name" value="F-box domain"/>
    <property type="match status" value="1"/>
</dbReference>
<dbReference type="CDD" id="cd22157">
    <property type="entry name" value="F-box_AtFBW1-like"/>
    <property type="match status" value="1"/>
</dbReference>
<dbReference type="Pfam" id="PF00646">
    <property type="entry name" value="F-box"/>
    <property type="match status" value="1"/>
</dbReference>
<dbReference type="Gene3D" id="1.20.1280.50">
    <property type="match status" value="1"/>
</dbReference>
<dbReference type="InterPro" id="IPR036047">
    <property type="entry name" value="F-box-like_dom_sf"/>
</dbReference>
<dbReference type="PANTHER" id="PTHR31672:SF13">
    <property type="entry name" value="F-BOX PROTEIN CPR30-LIKE"/>
    <property type="match status" value="1"/>
</dbReference>